<dbReference type="InterPro" id="IPR041700">
    <property type="entry name" value="OMP_b-brl_3"/>
</dbReference>
<comment type="caution">
    <text evidence="2">The sequence shown here is derived from an EMBL/GenBank/DDBJ whole genome shotgun (WGS) entry which is preliminary data.</text>
</comment>
<accession>G5GAV8</accession>
<feature type="domain" description="Outer membrane protein beta-barrel" evidence="1">
    <location>
        <begin position="612"/>
        <end position="923"/>
    </location>
</feature>
<gene>
    <name evidence="2" type="ORF">HMPREF9332_00709</name>
</gene>
<organism evidence="2 3">
    <name type="scientific">Alloprevotella rava F0323</name>
    <dbReference type="NCBI Taxonomy" id="679199"/>
    <lineage>
        <taxon>Bacteria</taxon>
        <taxon>Pseudomonadati</taxon>
        <taxon>Bacteroidota</taxon>
        <taxon>Bacteroidia</taxon>
        <taxon>Bacteroidales</taxon>
        <taxon>Prevotellaceae</taxon>
        <taxon>Alloprevotella</taxon>
    </lineage>
</organism>
<keyword evidence="3" id="KW-1185">Reference proteome</keyword>
<dbReference type="SUPFAM" id="SSF56935">
    <property type="entry name" value="Porins"/>
    <property type="match status" value="1"/>
</dbReference>
<evidence type="ECO:0000313" key="3">
    <source>
        <dbReference type="Proteomes" id="UP000015993"/>
    </source>
</evidence>
<dbReference type="Pfam" id="PF14905">
    <property type="entry name" value="OMP_b-brl_3"/>
    <property type="match status" value="1"/>
</dbReference>
<dbReference type="STRING" id="679199.HMPREF9332_00709"/>
<evidence type="ECO:0000313" key="2">
    <source>
        <dbReference type="EMBL" id="EHG23426.1"/>
    </source>
</evidence>
<dbReference type="eggNOG" id="COG4206">
    <property type="taxonomic scope" value="Bacteria"/>
</dbReference>
<proteinExistence type="predicted"/>
<evidence type="ECO:0000259" key="1">
    <source>
        <dbReference type="Pfam" id="PF14905"/>
    </source>
</evidence>
<name>G5GAV8_9BACT</name>
<protein>
    <recommendedName>
        <fullName evidence="1">Outer membrane protein beta-barrel domain-containing protein</fullName>
    </recommendedName>
</protein>
<dbReference type="EMBL" id="ACZK01000013">
    <property type="protein sequence ID" value="EHG23426.1"/>
    <property type="molecule type" value="Genomic_DNA"/>
</dbReference>
<dbReference type="AlphaFoldDB" id="G5GAV8"/>
<dbReference type="OrthoDB" id="1075943at2"/>
<reference evidence="2 3" key="1">
    <citation type="submission" date="2011-08" db="EMBL/GenBank/DDBJ databases">
        <title>The Genome Sequence of Prevotella sp. oral taxon 302 str. F0323.</title>
        <authorList>
            <consortium name="The Broad Institute Genome Sequencing Platform"/>
            <person name="Earl A."/>
            <person name="Ward D."/>
            <person name="Feldgarden M."/>
            <person name="Gevers D."/>
            <person name="Izard J."/>
            <person name="Blanton J.M."/>
            <person name="Baranova O.V."/>
            <person name="Tanner A.C."/>
            <person name="Dewhirst F.E."/>
            <person name="Young S.K."/>
            <person name="Zeng Q."/>
            <person name="Gargeya S."/>
            <person name="Fitzgerald M."/>
            <person name="Haas B."/>
            <person name="Abouelleil A."/>
            <person name="Alvarado L."/>
            <person name="Arachchi H.M."/>
            <person name="Berlin A."/>
            <person name="Brown A."/>
            <person name="Chapman S.B."/>
            <person name="Chen Z."/>
            <person name="Dunbar C."/>
            <person name="Freedman E."/>
            <person name="Gearin G."/>
            <person name="Gellesch M."/>
            <person name="Goldberg J."/>
            <person name="Griggs A."/>
            <person name="Gujja S."/>
            <person name="Heiman D."/>
            <person name="Howarth C."/>
            <person name="Larson L."/>
            <person name="Lui A."/>
            <person name="MacDonald P.J.P."/>
            <person name="Montmayeur A."/>
            <person name="Murphy C."/>
            <person name="Neiman D."/>
            <person name="Pearson M."/>
            <person name="Priest M."/>
            <person name="Roberts A."/>
            <person name="Saif S."/>
            <person name="Shea T."/>
            <person name="Shenoy N."/>
            <person name="Sisk P."/>
            <person name="Stolte C."/>
            <person name="Sykes S."/>
            <person name="Wortman J."/>
            <person name="Nusbaum C."/>
            <person name="Birren B."/>
        </authorList>
    </citation>
    <scope>NUCLEOTIDE SEQUENCE [LARGE SCALE GENOMIC DNA]</scope>
    <source>
        <strain evidence="2 3">F0323</strain>
    </source>
</reference>
<dbReference type="HOGENOM" id="CLU_012729_0_0_10"/>
<sequence length="942" mass="107893">MQYNFLKTFASILILSYATQSWCQSVTLTGQIKNAFTRQAIPDVTVTLMRADSTIIQDSVMSMVLDGYTIWVKRDMPRVPQKLIIRVTHPEFETAYLPYDLKKIGRNRQIDLPVILMKRKVMKEITLKEAVIRPTRIKMVQRGDTIVYDAMAFNLPRGSMLDDLVRELPGAELKPNGEIFVNGKKVDYLVLNSREFFRGNNQVMLRNLPYYTVKDIKVYNRTTDFSAYLGREAENKDFVMDVQLKKIYRQGYLGNVEAGYGTYDRYMGRAFALRFTDNSRITLYGNMNNTNDTSSPVDDGQWGDAWDTNGVKKQNMVGGEIFWESSDRSFCNGLKVMTAHTVVDTESQTMTQSFLADGSTNFSRSQSISNTKEKNVNVYDYWQVTKKWWVSGDISFDHNSRHGNASSTYTSSLTNITLPDTLSHRSSQQYRDGHNNELTLTANATRKLAWGDEVTFSAKYKHASSEHELFGRNITSQRGQTPSVDYRHEYDKANSQENDYGLKVKYTVPFLNGPAMSLIYNPTHRRISDCDNLFRLDRLEGWSISANKPLRLLPSIASMMASCIDLDNTYNYKEAATDHILTLNINQRSSTGKGTKRNVEFAFPITLTHERVEYTRGLIDTISSRNYTVLNPGLYYESIWKEERYTFRASTSFLTSAANFLQLMPFRDDRNPLIVREGNPNLKQSWIYRTETSLSMRLRSSSQMLSFSAAANIYGNQIANGFTFNTTTGVCTYRPENVNGNWELKSDVNYSISFGKEQCFKLENRANAAFLHSVDIASVDGSTQATLSKVNTTLVNDKASFSFSKQELHMEVFGSLIFRHTASALDIFKSINASDFNYGMNARYVFPLFKLTVQTDITMYSRRGYGSSEFNTNNLIWNATLSRPFMKGKLVIYADLIDILHNRNNTQYAVNAQGRIVTWQRSMPSYAMLRVQWRFNYNPKRK</sequence>
<dbReference type="Proteomes" id="UP000015993">
    <property type="component" value="Unassembled WGS sequence"/>
</dbReference>